<evidence type="ECO:0000313" key="2">
    <source>
        <dbReference type="EMBL" id="CBK41429.1"/>
    </source>
</evidence>
<gene>
    <name evidence="2" type="ORF">NIDE1695</name>
</gene>
<sequence length="85" mass="9359">MRQDMMKDEGHRNTVESKPSDSTRQRSLTYDETKAAEAAFKGEPFNPAWSAAAATVYAGITEAIEKRMMTATVESEVAEECLAGR</sequence>
<keyword evidence="3" id="KW-1185">Reference proteome</keyword>
<name>D8PDX0_9BACT</name>
<protein>
    <submittedName>
        <fullName evidence="2">Uncharacterized protein</fullName>
    </submittedName>
</protein>
<dbReference type="Proteomes" id="UP000001660">
    <property type="component" value="Chromosome"/>
</dbReference>
<accession>D8PDX0</accession>
<evidence type="ECO:0000313" key="3">
    <source>
        <dbReference type="Proteomes" id="UP000001660"/>
    </source>
</evidence>
<dbReference type="AlphaFoldDB" id="D8PDX0"/>
<dbReference type="HOGENOM" id="CLU_2506578_0_0_0"/>
<evidence type="ECO:0000256" key="1">
    <source>
        <dbReference type="SAM" id="MobiDB-lite"/>
    </source>
</evidence>
<reference evidence="2 3" key="1">
    <citation type="journal article" date="2010" name="Proc. Natl. Acad. Sci. U.S.A.">
        <title>A Nitrospira metagenome illuminates the physiology and evolution of globally important nitrite-oxidizing bacteria.</title>
        <authorList>
            <person name="Lucker S."/>
            <person name="Wagner M."/>
            <person name="Maixner F."/>
            <person name="Pelletier E."/>
            <person name="Koch H."/>
            <person name="Vacherie B."/>
            <person name="Rattei T."/>
            <person name="Sinninghe Damste J."/>
            <person name="Spieck E."/>
            <person name="Le Paslier D."/>
            <person name="Daims H."/>
        </authorList>
    </citation>
    <scope>NUCLEOTIDE SEQUENCE [LARGE SCALE GENOMIC DNA]</scope>
</reference>
<dbReference type="KEGG" id="nde:NIDE1695"/>
<feature type="region of interest" description="Disordered" evidence="1">
    <location>
        <begin position="1"/>
        <end position="30"/>
    </location>
</feature>
<dbReference type="EMBL" id="FP929003">
    <property type="protein sequence ID" value="CBK41429.1"/>
    <property type="molecule type" value="Genomic_DNA"/>
</dbReference>
<dbReference type="OrthoDB" id="9785764at2"/>
<proteinExistence type="predicted"/>
<organism evidence="2 3">
    <name type="scientific">Nitrospira defluvii</name>
    <dbReference type="NCBI Taxonomy" id="330214"/>
    <lineage>
        <taxon>Bacteria</taxon>
        <taxon>Pseudomonadati</taxon>
        <taxon>Nitrospirota</taxon>
        <taxon>Nitrospiria</taxon>
        <taxon>Nitrospirales</taxon>
        <taxon>Nitrospiraceae</taxon>
        <taxon>Nitrospira</taxon>
    </lineage>
</organism>